<name>A0AAQ4EXK5_AMBAM</name>
<dbReference type="EMBL" id="JARKHS020009805">
    <property type="protein sequence ID" value="KAK8779460.1"/>
    <property type="molecule type" value="Genomic_DNA"/>
</dbReference>
<accession>A0AAQ4EXK5</accession>
<evidence type="ECO:0000313" key="2">
    <source>
        <dbReference type="Proteomes" id="UP001321473"/>
    </source>
</evidence>
<reference evidence="1 2" key="1">
    <citation type="journal article" date="2023" name="Arcadia Sci">
        <title>De novo assembly of a long-read Amblyomma americanum tick genome.</title>
        <authorList>
            <person name="Chou S."/>
            <person name="Poskanzer K.E."/>
            <person name="Rollins M."/>
            <person name="Thuy-Boun P.S."/>
        </authorList>
    </citation>
    <scope>NUCLEOTIDE SEQUENCE [LARGE SCALE GENOMIC DNA]</scope>
    <source>
        <strain evidence="1">F_SG_1</strain>
        <tissue evidence="1">Salivary glands</tissue>
    </source>
</reference>
<protein>
    <submittedName>
        <fullName evidence="1">Uncharacterized protein</fullName>
    </submittedName>
</protein>
<dbReference type="Proteomes" id="UP001321473">
    <property type="component" value="Unassembled WGS sequence"/>
</dbReference>
<comment type="caution">
    <text evidence="1">The sequence shown here is derived from an EMBL/GenBank/DDBJ whole genome shotgun (WGS) entry which is preliminary data.</text>
</comment>
<proteinExistence type="predicted"/>
<keyword evidence="2" id="KW-1185">Reference proteome</keyword>
<sequence>MSGYRGIVLRKIMQAIRISFVFHDVTVFVFKPGERRAVATRRDLIIYLVLTRVTGKKLPVTPVLQVTFLTVLTCIRLQRCWLPA</sequence>
<evidence type="ECO:0000313" key="1">
    <source>
        <dbReference type="EMBL" id="KAK8779460.1"/>
    </source>
</evidence>
<gene>
    <name evidence="1" type="ORF">V5799_019198</name>
</gene>
<dbReference type="AlphaFoldDB" id="A0AAQ4EXK5"/>
<organism evidence="1 2">
    <name type="scientific">Amblyomma americanum</name>
    <name type="common">Lone star tick</name>
    <dbReference type="NCBI Taxonomy" id="6943"/>
    <lineage>
        <taxon>Eukaryota</taxon>
        <taxon>Metazoa</taxon>
        <taxon>Ecdysozoa</taxon>
        <taxon>Arthropoda</taxon>
        <taxon>Chelicerata</taxon>
        <taxon>Arachnida</taxon>
        <taxon>Acari</taxon>
        <taxon>Parasitiformes</taxon>
        <taxon>Ixodida</taxon>
        <taxon>Ixodoidea</taxon>
        <taxon>Ixodidae</taxon>
        <taxon>Amblyomminae</taxon>
        <taxon>Amblyomma</taxon>
    </lineage>
</organism>